<comment type="caution">
    <text evidence="3">The sequence shown here is derived from an EMBL/GenBank/DDBJ whole genome shotgun (WGS) entry which is preliminary data.</text>
</comment>
<evidence type="ECO:0000256" key="1">
    <source>
        <dbReference type="SAM" id="MobiDB-lite"/>
    </source>
</evidence>
<dbReference type="RefSeq" id="WP_278916349.1">
    <property type="nucleotide sequence ID" value="NZ_DYTS01000123.1"/>
</dbReference>
<organism evidence="3 4">
    <name type="scientific">Pseudomonas lactis</name>
    <dbReference type="NCBI Taxonomy" id="1615674"/>
    <lineage>
        <taxon>Bacteria</taxon>
        <taxon>Pseudomonadati</taxon>
        <taxon>Pseudomonadota</taxon>
        <taxon>Gammaproteobacteria</taxon>
        <taxon>Pseudomonadales</taxon>
        <taxon>Pseudomonadaceae</taxon>
        <taxon>Pseudomonas</taxon>
    </lineage>
</organism>
<feature type="domain" description="Dermonecrotic toxin N-terminal" evidence="2">
    <location>
        <begin position="771"/>
        <end position="1037"/>
    </location>
</feature>
<evidence type="ECO:0000259" key="2">
    <source>
        <dbReference type="Pfam" id="PF20178"/>
    </source>
</evidence>
<sequence>MSTDTTAWADKLDFDDPHTSSLERDEAIRVLLTRRLNAVVHPSHEINQIHQAQVRGRESAKALSGLIGRAPRILGVIRGALREAFGLDPDTLLFTEPLPPAPARKVNSLTERALALLIQPNVPLNINQFTSLSLKDDPTKRLTFTAREALVRVKDLALLARFERAVAEYWQQLAHGSWLTRRERWVQLRTSLFAENAFLAHRTSQLTDSGYDMLSKLLQIPDAGLRQKAGGEWAAIQVSHIMWPGTNRAMVAIPGALHIYRDGVVGGTPQVIYLPGLFREFYEFDSFNQMQCDLPLLVNGPLSSALWQCLPLRRRHEACNTIGATPMTFVRQHGDALQNSARELLDGQWDNELACALSINHGVMGIQDAGQPAIAGIQRFLRFIQKGRQRVVAFTRLGRTLDALLEWDYKRRSDEIVLGRLTPDLAFKTQQAQLKRYEKKLMGLLDAKDVGSPSADYQEFLRLERQWQDQVAVARKWAQSPLERVFQSDYWLEKPEGSRTRGSLVMQAQRDALLGEAQMQHRLGLMSRAHLECLDAVLNEAWVPGAKSTDSCVLQVSVGGKATKLYPLLGAVVVTTQAARTQPGALYPVVLYVMGQHGGLVTFDSLNAFVAGLQASLKSRDGSVLWRCIERHRREAVRTSIGLLPQTAALVVSYTAIERYMFKDLFMKLTVHHIALNKRIDKGKRLFSEVSDPQLSRMLLARELFECLQVPDNDARTLALANIDLLQAAATQAKKLPSWLGIASPAERKHYKRLLRRYLVSIFALETKLWQDLPDLEPFARKALIAKLTEDGFYPQLDIDTPLLDMPDDVSTHYEGWTSQGAVGDRQIKTVVSKERTTFSMLQLALHNLDPEAPWTRWRLNRARWLDPTWKERLSVSYLIKTIASLNVGGEYDKHIRRAFYPSTGSSFGLSQALIDRGFKQRAEMQLYSAVRQGLKDWGQRLFTFAMAARKAGDLKNDEFDVQLAVLRLVGVTLEYDRHIAGVLVIHDKPTGKCVVYWPTAVASRVLVGYPSLAEAEQALNLLGALPANLKELARLVAPGWEHQAVQDYPGESLQVEPRLPDSAQHRLTGGVDLIAVLVEFFLLKHKDPAAGLEAVEAQIEEQIALQPESWLEVVTTSHSNPTALLAHARVFELQRRTQARSNSSQALGEYRERRLREQFEATIRGLLAFIPVLGVGISLYEMLLAARRYHLSGSGHDAVDVVALTLFAFIDVLSTFAPGPKGARVARGALPRYKGNTLALTGLKAPSTKPTHLLARFKSTDVLEGAVELKGPASKTQYVKNGQQLLAEGGELYTVYQRKAESVVRFKESQNELVLNIHQPPEWLLGADTPQPVAGSSSAARQPWPAAVPTWRPSTARGVTESAILQSSAMGDHWFSWRISPGLDADFASAAPGVFYIGKDARRGPHHVLRVAPVYTNIRDPSNVYYRLLPQGDQAPLTGIVFITRDWTPVSAARVDIGRWTATELAEQPLPASYNTLTNQWRFHARLFDRPLQQYIGTAFPTMTVNSQRFTAERLIELSGSTRQVTATHLLNVRSTLDTWLTPTQGNIGQTDDLLRMLRPTDKPYTRVHIGYEDQAPGFTRVDFNVAGLDPSLLFGGRSVAVERSTAQRAAIKSVLEQQGFNVREVKVKHGRAMDDLIATHPNSNQLYYVSPSWVEEGSIQLNTRLSDLWFSDALSKHSNALPLQGVKLALDEGRLVRIVAGIQWPTKRTLSPTVYFVKVSPSPR</sequence>
<dbReference type="Pfam" id="PF20178">
    <property type="entry name" value="ToxA_N"/>
    <property type="match status" value="2"/>
</dbReference>
<reference evidence="3" key="2">
    <citation type="submission" date="2021-09" db="EMBL/GenBank/DDBJ databases">
        <authorList>
            <person name="Gilroy R."/>
        </authorList>
    </citation>
    <scope>NUCLEOTIDE SEQUENCE</scope>
    <source>
        <strain evidence="3">ChiSjej2B20-17149</strain>
    </source>
</reference>
<evidence type="ECO:0000313" key="3">
    <source>
        <dbReference type="EMBL" id="HJH18457.1"/>
    </source>
</evidence>
<protein>
    <recommendedName>
        <fullName evidence="2">Dermonecrotic toxin N-terminal domain-containing protein</fullName>
    </recommendedName>
</protein>
<proteinExistence type="predicted"/>
<dbReference type="InterPro" id="IPR046673">
    <property type="entry name" value="ToxA_N"/>
</dbReference>
<reference evidence="3" key="1">
    <citation type="journal article" date="2021" name="PeerJ">
        <title>Extensive microbial diversity within the chicken gut microbiome revealed by metagenomics and culture.</title>
        <authorList>
            <person name="Gilroy R."/>
            <person name="Ravi A."/>
            <person name="Getino M."/>
            <person name="Pursley I."/>
            <person name="Horton D.L."/>
            <person name="Alikhan N.F."/>
            <person name="Baker D."/>
            <person name="Gharbi K."/>
            <person name="Hall N."/>
            <person name="Watson M."/>
            <person name="Adriaenssens E.M."/>
            <person name="Foster-Nyarko E."/>
            <person name="Jarju S."/>
            <person name="Secka A."/>
            <person name="Antonio M."/>
            <person name="Oren A."/>
            <person name="Chaudhuri R.R."/>
            <person name="La Ragione R."/>
            <person name="Hildebrand F."/>
            <person name="Pallen M.J."/>
        </authorList>
    </citation>
    <scope>NUCLEOTIDE SEQUENCE</scope>
    <source>
        <strain evidence="3">ChiSjej2B20-17149</strain>
    </source>
</reference>
<gene>
    <name evidence="3" type="ORF">K8W20_07075</name>
</gene>
<evidence type="ECO:0000313" key="4">
    <source>
        <dbReference type="Proteomes" id="UP000752172"/>
    </source>
</evidence>
<accession>A0A921NF99</accession>
<feature type="region of interest" description="Disordered" evidence="1">
    <location>
        <begin position="1332"/>
        <end position="1353"/>
    </location>
</feature>
<feature type="domain" description="Dermonecrotic toxin N-terminal" evidence="2">
    <location>
        <begin position="89"/>
        <end position="294"/>
    </location>
</feature>
<dbReference type="EMBL" id="DYTS01000123">
    <property type="protein sequence ID" value="HJH18457.1"/>
    <property type="molecule type" value="Genomic_DNA"/>
</dbReference>
<dbReference type="Proteomes" id="UP000752172">
    <property type="component" value="Unassembled WGS sequence"/>
</dbReference>
<name>A0A921NF99_9PSED</name>